<dbReference type="Proteomes" id="UP000684084">
    <property type="component" value="Unassembled WGS sequence"/>
</dbReference>
<dbReference type="AlphaFoldDB" id="A0A916EDW8"/>
<evidence type="ECO:0000313" key="1">
    <source>
        <dbReference type="EMBL" id="CAB5383346.1"/>
    </source>
</evidence>
<dbReference type="OrthoDB" id="2444870at2759"/>
<comment type="caution">
    <text evidence="1">The sequence shown here is derived from an EMBL/GenBank/DDBJ whole genome shotgun (WGS) entry which is preliminary data.</text>
</comment>
<accession>A0A916EDW8</accession>
<name>A0A916EDW8_9GLOM</name>
<sequence>MNQYGISFRIPEAYDFKKISQFDKDKFLLMLYNKDKKRIEIFFNTARQLAQNFKSHSTINPFKILYTDENFIIAVNEPKGLFAIYNTEEVKLDVFSFDDNRSSSPDSSCVMAFTKEILGDKPDGADSIISSDYNNDIKEINRVYVYFSENFGGAVNKIINLPLNFKFLEFLQISCINN</sequence>
<proteinExistence type="predicted"/>
<gene>
    <name evidence="1" type="ORF">CHRIB12_LOCUS18377</name>
</gene>
<evidence type="ECO:0000313" key="2">
    <source>
        <dbReference type="Proteomes" id="UP000684084"/>
    </source>
</evidence>
<protein>
    <submittedName>
        <fullName evidence="1">Uncharacterized protein</fullName>
    </submittedName>
</protein>
<organism evidence="1 2">
    <name type="scientific">Rhizophagus irregularis</name>
    <dbReference type="NCBI Taxonomy" id="588596"/>
    <lineage>
        <taxon>Eukaryota</taxon>
        <taxon>Fungi</taxon>
        <taxon>Fungi incertae sedis</taxon>
        <taxon>Mucoromycota</taxon>
        <taxon>Glomeromycotina</taxon>
        <taxon>Glomeromycetes</taxon>
        <taxon>Glomerales</taxon>
        <taxon>Glomeraceae</taxon>
        <taxon>Rhizophagus</taxon>
    </lineage>
</organism>
<reference evidence="1" key="1">
    <citation type="submission" date="2020-05" db="EMBL/GenBank/DDBJ databases">
        <authorList>
            <person name="Rincon C."/>
            <person name="Sanders R I."/>
            <person name="Robbins C."/>
            <person name="Chaturvedi A."/>
        </authorList>
    </citation>
    <scope>NUCLEOTIDE SEQUENCE</scope>
    <source>
        <strain evidence="1">CHB12</strain>
    </source>
</reference>
<dbReference type="EMBL" id="CAGKOT010000048">
    <property type="protein sequence ID" value="CAB5383346.1"/>
    <property type="molecule type" value="Genomic_DNA"/>
</dbReference>